<reference evidence="2" key="2">
    <citation type="submission" date="2015-01" db="EMBL/GenBank/DDBJ databases">
        <title>Evolutionary Origins and Diversification of the Mycorrhizal Mutualists.</title>
        <authorList>
            <consortium name="DOE Joint Genome Institute"/>
            <consortium name="Mycorrhizal Genomics Consortium"/>
            <person name="Kohler A."/>
            <person name="Kuo A."/>
            <person name="Nagy L.G."/>
            <person name="Floudas D."/>
            <person name="Copeland A."/>
            <person name="Barry K.W."/>
            <person name="Cichocki N."/>
            <person name="Veneault-Fourrey C."/>
            <person name="LaButti K."/>
            <person name="Lindquist E.A."/>
            <person name="Lipzen A."/>
            <person name="Lundell T."/>
            <person name="Morin E."/>
            <person name="Murat C."/>
            <person name="Riley R."/>
            <person name="Ohm R."/>
            <person name="Sun H."/>
            <person name="Tunlid A."/>
            <person name="Henrissat B."/>
            <person name="Grigoriev I.V."/>
            <person name="Hibbett D.S."/>
            <person name="Martin F."/>
        </authorList>
    </citation>
    <scope>NUCLEOTIDE SEQUENCE [LARGE SCALE GENOMIC DNA]</scope>
    <source>
        <strain evidence="2">LaAM-08-1</strain>
    </source>
</reference>
<reference evidence="1 2" key="1">
    <citation type="submission" date="2014-04" db="EMBL/GenBank/DDBJ databases">
        <authorList>
            <consortium name="DOE Joint Genome Institute"/>
            <person name="Kuo A."/>
            <person name="Kohler A."/>
            <person name="Nagy L.G."/>
            <person name="Floudas D."/>
            <person name="Copeland A."/>
            <person name="Barry K.W."/>
            <person name="Cichocki N."/>
            <person name="Veneault-Fourrey C."/>
            <person name="LaButti K."/>
            <person name="Lindquist E.A."/>
            <person name="Lipzen A."/>
            <person name="Lundell T."/>
            <person name="Morin E."/>
            <person name="Murat C."/>
            <person name="Sun H."/>
            <person name="Tunlid A."/>
            <person name="Henrissat B."/>
            <person name="Grigoriev I.V."/>
            <person name="Hibbett D.S."/>
            <person name="Martin F."/>
            <person name="Nordberg H.P."/>
            <person name="Cantor M.N."/>
            <person name="Hua S.X."/>
        </authorList>
    </citation>
    <scope>NUCLEOTIDE SEQUENCE [LARGE SCALE GENOMIC DNA]</scope>
    <source>
        <strain evidence="1 2">LaAM-08-1</strain>
    </source>
</reference>
<proteinExistence type="predicted"/>
<gene>
    <name evidence="1" type="ORF">K443DRAFT_132396</name>
</gene>
<keyword evidence="2" id="KW-1185">Reference proteome</keyword>
<dbReference type="HOGENOM" id="CLU_127766_1_0_1"/>
<dbReference type="OrthoDB" id="3208129at2759"/>
<dbReference type="SUPFAM" id="SSF52540">
    <property type="entry name" value="P-loop containing nucleoside triphosphate hydrolases"/>
    <property type="match status" value="1"/>
</dbReference>
<evidence type="ECO:0008006" key="3">
    <source>
        <dbReference type="Google" id="ProtNLM"/>
    </source>
</evidence>
<dbReference type="STRING" id="1095629.A0A0C9XU42"/>
<dbReference type="Gene3D" id="3.40.50.300">
    <property type="entry name" value="P-loop containing nucleotide triphosphate hydrolases"/>
    <property type="match status" value="1"/>
</dbReference>
<dbReference type="Proteomes" id="UP000054477">
    <property type="component" value="Unassembled WGS sequence"/>
</dbReference>
<dbReference type="InterPro" id="IPR027417">
    <property type="entry name" value="P-loop_NTPase"/>
</dbReference>
<accession>A0A0C9XU42</accession>
<organism evidence="1 2">
    <name type="scientific">Laccaria amethystina LaAM-08-1</name>
    <dbReference type="NCBI Taxonomy" id="1095629"/>
    <lineage>
        <taxon>Eukaryota</taxon>
        <taxon>Fungi</taxon>
        <taxon>Dikarya</taxon>
        <taxon>Basidiomycota</taxon>
        <taxon>Agaricomycotina</taxon>
        <taxon>Agaricomycetes</taxon>
        <taxon>Agaricomycetidae</taxon>
        <taxon>Agaricales</taxon>
        <taxon>Agaricineae</taxon>
        <taxon>Hydnangiaceae</taxon>
        <taxon>Laccaria</taxon>
    </lineage>
</organism>
<sequence length="122" mass="13483">MDDMSVSSNTNKALQEFRDLPVALLKPAFDVLIPADCAPTAAFWAPYNDEERNIGMQACLLIWAVTDFKLVPWEFQLEATIVIMTGKDSLVDVGTGYGKTLCLIMPCLLDPENLSVIFSPLK</sequence>
<name>A0A0C9XU42_9AGAR</name>
<evidence type="ECO:0000313" key="2">
    <source>
        <dbReference type="Proteomes" id="UP000054477"/>
    </source>
</evidence>
<dbReference type="EMBL" id="KN838610">
    <property type="protein sequence ID" value="KIK01227.1"/>
    <property type="molecule type" value="Genomic_DNA"/>
</dbReference>
<protein>
    <recommendedName>
        <fullName evidence="3">DEAD/DEAH box helicase domain-containing protein</fullName>
    </recommendedName>
</protein>
<evidence type="ECO:0000313" key="1">
    <source>
        <dbReference type="EMBL" id="KIK01227.1"/>
    </source>
</evidence>
<dbReference type="AlphaFoldDB" id="A0A0C9XU42"/>